<evidence type="ECO:0000313" key="3">
    <source>
        <dbReference type="Proteomes" id="UP001385951"/>
    </source>
</evidence>
<accession>A0AAW0G4Q9</accession>
<keyword evidence="3" id="KW-1185">Reference proteome</keyword>
<dbReference type="Proteomes" id="UP001385951">
    <property type="component" value="Unassembled WGS sequence"/>
</dbReference>
<sequence length="173" mass="19588">MFLNPARLSPKDRAQISRPILAGITALPPCAERIQIPTLSFQMDMKSFSLCLSSVDDTIPGLFEHPLLDNILEKSFNNPEVPLFENRHLWALEGIMPGAFQSMDPSEWRPTRGSMLFDSIADSKRHFSDRWGEMQKTRMELEKQLLLTQDDPDGEGEMEVDELFEESASMAGS</sequence>
<dbReference type="EMBL" id="JASBNA010000012">
    <property type="protein sequence ID" value="KAK7687866.1"/>
    <property type="molecule type" value="Genomic_DNA"/>
</dbReference>
<organism evidence="2 3">
    <name type="scientific">Cerrena zonata</name>
    <dbReference type="NCBI Taxonomy" id="2478898"/>
    <lineage>
        <taxon>Eukaryota</taxon>
        <taxon>Fungi</taxon>
        <taxon>Dikarya</taxon>
        <taxon>Basidiomycota</taxon>
        <taxon>Agaricomycotina</taxon>
        <taxon>Agaricomycetes</taxon>
        <taxon>Polyporales</taxon>
        <taxon>Cerrenaceae</taxon>
        <taxon>Cerrena</taxon>
    </lineage>
</organism>
<feature type="compositionally biased region" description="Acidic residues" evidence="1">
    <location>
        <begin position="150"/>
        <end position="165"/>
    </location>
</feature>
<gene>
    <name evidence="2" type="ORF">QCA50_009085</name>
</gene>
<comment type="caution">
    <text evidence="2">The sequence shown here is derived from an EMBL/GenBank/DDBJ whole genome shotgun (WGS) entry which is preliminary data.</text>
</comment>
<name>A0AAW0G4Q9_9APHY</name>
<evidence type="ECO:0000256" key="1">
    <source>
        <dbReference type="SAM" id="MobiDB-lite"/>
    </source>
</evidence>
<dbReference type="AlphaFoldDB" id="A0AAW0G4Q9"/>
<proteinExistence type="predicted"/>
<evidence type="ECO:0000313" key="2">
    <source>
        <dbReference type="EMBL" id="KAK7687866.1"/>
    </source>
</evidence>
<feature type="region of interest" description="Disordered" evidence="1">
    <location>
        <begin position="147"/>
        <end position="173"/>
    </location>
</feature>
<reference evidence="2 3" key="1">
    <citation type="submission" date="2022-09" db="EMBL/GenBank/DDBJ databases">
        <authorList>
            <person name="Palmer J.M."/>
        </authorList>
    </citation>
    <scope>NUCLEOTIDE SEQUENCE [LARGE SCALE GENOMIC DNA]</scope>
    <source>
        <strain evidence="2 3">DSM 7382</strain>
    </source>
</reference>
<protein>
    <submittedName>
        <fullName evidence="2">Uncharacterized protein</fullName>
    </submittedName>
</protein>